<dbReference type="AlphaFoldDB" id="A0AA88WQ14"/>
<dbReference type="Gene3D" id="3.90.180.10">
    <property type="entry name" value="Medium-chain alcohol dehydrogenases, catalytic domain"/>
    <property type="match status" value="1"/>
</dbReference>
<gene>
    <name evidence="2" type="ORF">RJ639_039985</name>
</gene>
<comment type="caution">
    <text evidence="2">The sequence shown here is derived from an EMBL/GenBank/DDBJ whole genome shotgun (WGS) entry which is preliminary data.</text>
</comment>
<evidence type="ECO:0000313" key="2">
    <source>
        <dbReference type="EMBL" id="KAK3028958.1"/>
    </source>
</evidence>
<dbReference type="InterPro" id="IPR036291">
    <property type="entry name" value="NAD(P)-bd_dom_sf"/>
</dbReference>
<name>A0AA88WQ14_9ASTE</name>
<dbReference type="PANTHER" id="PTHR43205">
    <property type="entry name" value="PROSTAGLANDIN REDUCTASE"/>
    <property type="match status" value="1"/>
</dbReference>
<dbReference type="Gene3D" id="3.40.50.720">
    <property type="entry name" value="NAD(P)-binding Rossmann-like Domain"/>
    <property type="match status" value="1"/>
</dbReference>
<dbReference type="EMBL" id="JAVXUP010000396">
    <property type="protein sequence ID" value="KAK3028958.1"/>
    <property type="molecule type" value="Genomic_DNA"/>
</dbReference>
<dbReference type="PANTHER" id="PTHR43205:SF7">
    <property type="entry name" value="PROSTAGLANDIN REDUCTASE 1"/>
    <property type="match status" value="1"/>
</dbReference>
<accession>A0AA88WQ14</accession>
<dbReference type="Proteomes" id="UP001188597">
    <property type="component" value="Unassembled WGS sequence"/>
</dbReference>
<feature type="domain" description="Alcohol dehydrogenase-like C-terminal" evidence="1">
    <location>
        <begin position="7"/>
        <end position="74"/>
    </location>
</feature>
<keyword evidence="3" id="KW-1185">Reference proteome</keyword>
<evidence type="ECO:0000259" key="1">
    <source>
        <dbReference type="Pfam" id="PF00107"/>
    </source>
</evidence>
<dbReference type="GO" id="GO:0032440">
    <property type="term" value="F:2-alkenal reductase [NAD(P)H] activity"/>
    <property type="evidence" value="ECO:0007669"/>
    <property type="project" value="TreeGrafter"/>
</dbReference>
<reference evidence="2" key="1">
    <citation type="submission" date="2022-12" db="EMBL/GenBank/DDBJ databases">
        <title>Draft genome assemblies for two species of Escallonia (Escalloniales).</title>
        <authorList>
            <person name="Chanderbali A."/>
            <person name="Dervinis C."/>
            <person name="Anghel I."/>
            <person name="Soltis D."/>
            <person name="Soltis P."/>
            <person name="Zapata F."/>
        </authorList>
    </citation>
    <scope>NUCLEOTIDE SEQUENCE</scope>
    <source>
        <strain evidence="2">UCBG64.0493</strain>
        <tissue evidence="2">Leaf</tissue>
    </source>
</reference>
<proteinExistence type="predicted"/>
<dbReference type="InterPro" id="IPR013149">
    <property type="entry name" value="ADH-like_C"/>
</dbReference>
<dbReference type="Pfam" id="PF00107">
    <property type="entry name" value="ADH_zinc_N"/>
    <property type="match status" value="1"/>
</dbReference>
<organism evidence="2 3">
    <name type="scientific">Escallonia herrerae</name>
    <dbReference type="NCBI Taxonomy" id="1293975"/>
    <lineage>
        <taxon>Eukaryota</taxon>
        <taxon>Viridiplantae</taxon>
        <taxon>Streptophyta</taxon>
        <taxon>Embryophyta</taxon>
        <taxon>Tracheophyta</taxon>
        <taxon>Spermatophyta</taxon>
        <taxon>Magnoliopsida</taxon>
        <taxon>eudicotyledons</taxon>
        <taxon>Gunneridae</taxon>
        <taxon>Pentapetalae</taxon>
        <taxon>asterids</taxon>
        <taxon>campanulids</taxon>
        <taxon>Escalloniales</taxon>
        <taxon>Escalloniaceae</taxon>
        <taxon>Escallonia</taxon>
    </lineage>
</organism>
<dbReference type="SUPFAM" id="SSF51735">
    <property type="entry name" value="NAD(P)-binding Rossmann-fold domains"/>
    <property type="match status" value="1"/>
</dbReference>
<dbReference type="InterPro" id="IPR045010">
    <property type="entry name" value="MDR_fam"/>
</dbReference>
<sequence>MATSSEYFPEGIDIYFENVGGKMSDAVILNMRKHGRIAVCGLISQYNLPEPEGVKNVMPLIYKRITMKGFSAFDYLAHYTKFYDILLPFIREGKTVYIEDVAEGLEKTPAAVVGLYSGRNIGKQVIVVSRE</sequence>
<protein>
    <recommendedName>
        <fullName evidence="1">Alcohol dehydrogenase-like C-terminal domain-containing protein</fullName>
    </recommendedName>
</protein>
<evidence type="ECO:0000313" key="3">
    <source>
        <dbReference type="Proteomes" id="UP001188597"/>
    </source>
</evidence>